<dbReference type="EMBL" id="JACDUR010000002">
    <property type="protein sequence ID" value="MBA2890822.1"/>
    <property type="molecule type" value="Genomic_DNA"/>
</dbReference>
<keyword evidence="1" id="KW-0472">Membrane</keyword>
<dbReference type="SUPFAM" id="SSF53300">
    <property type="entry name" value="vWA-like"/>
    <property type="match status" value="1"/>
</dbReference>
<evidence type="ECO:0000259" key="2">
    <source>
        <dbReference type="PROSITE" id="PS50234"/>
    </source>
</evidence>
<protein>
    <submittedName>
        <fullName evidence="3">Ca-activated chloride channel family protein</fullName>
    </submittedName>
</protein>
<gene>
    <name evidence="3" type="ORF">HNR30_002163</name>
</gene>
<dbReference type="AlphaFoldDB" id="A0A7W0CH03"/>
<accession>A0A7W0CH03</accession>
<evidence type="ECO:0000313" key="4">
    <source>
        <dbReference type="Proteomes" id="UP000530928"/>
    </source>
</evidence>
<dbReference type="PROSITE" id="PS50234">
    <property type="entry name" value="VWFA"/>
    <property type="match status" value="1"/>
</dbReference>
<keyword evidence="1" id="KW-1133">Transmembrane helix</keyword>
<proteinExistence type="predicted"/>
<sequence length="318" mass="31202">MTFDTPVLLVAGLLLVAALAVAAVRFARRRAALLAEAGVAARGAGSAGSGVWLTLAGLALLAVAASGPAALIPVPRAAGVVILAVDVSGSMGATDIAPSRLAAAQQVARSFIEDQPGSVDIGVVAFEEGALTTARPDADHSLALAAIDRLKVTGGTSLAAAITGSLSAITGKPVALARGQEDSPPDLGYWPSATIVIISDGHDLGARADEAADLAARAGVHIDTVGVGTAAGTSVKVDGYRLQTALDAEALTAVAKATGGTYHPASTAGDLGSAASAIDLRLTVSDEPMPLAGALICCALALLGAGSALTILRSGRVI</sequence>
<comment type="caution">
    <text evidence="3">The sequence shown here is derived from an EMBL/GenBank/DDBJ whole genome shotgun (WGS) entry which is preliminary data.</text>
</comment>
<reference evidence="3 4" key="1">
    <citation type="submission" date="2020-07" db="EMBL/GenBank/DDBJ databases">
        <title>Genomic Encyclopedia of Type Strains, Phase IV (KMG-IV): sequencing the most valuable type-strain genomes for metagenomic binning, comparative biology and taxonomic classification.</title>
        <authorList>
            <person name="Goeker M."/>
        </authorList>
    </citation>
    <scope>NUCLEOTIDE SEQUENCE [LARGE SCALE GENOMIC DNA]</scope>
    <source>
        <strain evidence="3 4">DSM 45533</strain>
    </source>
</reference>
<dbReference type="Proteomes" id="UP000530928">
    <property type="component" value="Unassembled WGS sequence"/>
</dbReference>
<dbReference type="RefSeq" id="WP_181609604.1">
    <property type="nucleotide sequence ID" value="NZ_BAABAM010000006.1"/>
</dbReference>
<dbReference type="InterPro" id="IPR002035">
    <property type="entry name" value="VWF_A"/>
</dbReference>
<evidence type="ECO:0000256" key="1">
    <source>
        <dbReference type="SAM" id="Phobius"/>
    </source>
</evidence>
<dbReference type="SMART" id="SM00327">
    <property type="entry name" value="VWA"/>
    <property type="match status" value="1"/>
</dbReference>
<keyword evidence="1" id="KW-0812">Transmembrane</keyword>
<dbReference type="Pfam" id="PF13519">
    <property type="entry name" value="VWA_2"/>
    <property type="match status" value="1"/>
</dbReference>
<keyword evidence="4" id="KW-1185">Reference proteome</keyword>
<feature type="domain" description="VWFA" evidence="2">
    <location>
        <begin position="80"/>
        <end position="278"/>
    </location>
</feature>
<dbReference type="Gene3D" id="3.40.50.410">
    <property type="entry name" value="von Willebrand factor, type A domain"/>
    <property type="match status" value="1"/>
</dbReference>
<evidence type="ECO:0000313" key="3">
    <source>
        <dbReference type="EMBL" id="MBA2890822.1"/>
    </source>
</evidence>
<feature type="transmembrane region" description="Helical" evidence="1">
    <location>
        <begin position="291"/>
        <end position="312"/>
    </location>
</feature>
<dbReference type="InterPro" id="IPR036465">
    <property type="entry name" value="vWFA_dom_sf"/>
</dbReference>
<dbReference type="PANTHER" id="PTHR37947">
    <property type="entry name" value="BLL2462 PROTEIN"/>
    <property type="match status" value="1"/>
</dbReference>
<name>A0A7W0CH03_9ACTN</name>
<organism evidence="3 4">
    <name type="scientific">Nonomuraea soli</name>
    <dbReference type="NCBI Taxonomy" id="1032476"/>
    <lineage>
        <taxon>Bacteria</taxon>
        <taxon>Bacillati</taxon>
        <taxon>Actinomycetota</taxon>
        <taxon>Actinomycetes</taxon>
        <taxon>Streptosporangiales</taxon>
        <taxon>Streptosporangiaceae</taxon>
        <taxon>Nonomuraea</taxon>
    </lineage>
</organism>
<dbReference type="PANTHER" id="PTHR37947:SF1">
    <property type="entry name" value="BLL2462 PROTEIN"/>
    <property type="match status" value="1"/>
</dbReference>